<dbReference type="Proteomes" id="UP000737612">
    <property type="component" value="Unassembled WGS sequence"/>
</dbReference>
<sequence>MTPENYDPNTNESGDSYQSSHPYGVPEGQRPGPYQHYQQQPPVQPPRRTGSQALAAASMVMAICSFLFMLNMGSLFFGSLGVIFALLSRGAGRMSGTAKAGLAGCTIGIIVGICMYAFLLFNMVSGGSTNLLERYYNQYMQEYQMTPDNGTTTDGNTI</sequence>
<evidence type="ECO:0000256" key="2">
    <source>
        <dbReference type="SAM" id="Phobius"/>
    </source>
</evidence>
<dbReference type="EMBL" id="JAFHBD010000031">
    <property type="protein sequence ID" value="MBN2953351.1"/>
    <property type="molecule type" value="Genomic_DNA"/>
</dbReference>
<feature type="region of interest" description="Disordered" evidence="1">
    <location>
        <begin position="1"/>
        <end position="50"/>
    </location>
</feature>
<evidence type="ECO:0000256" key="1">
    <source>
        <dbReference type="SAM" id="MobiDB-lite"/>
    </source>
</evidence>
<comment type="caution">
    <text evidence="3">The sequence shown here is derived from an EMBL/GenBank/DDBJ whole genome shotgun (WGS) entry which is preliminary data.</text>
</comment>
<reference evidence="3" key="1">
    <citation type="submission" date="2021-02" db="EMBL/GenBank/DDBJ databases">
        <title>Metagenome-assembled genomes from human diarrheal sample B26.</title>
        <authorList>
            <person name="Ateba T.P."/>
            <person name="Alayande K.A."/>
            <person name="Mwanza M."/>
        </authorList>
    </citation>
    <scope>NUCLEOTIDE SEQUENCE</scope>
    <source>
        <strain evidence="3">06WH</strain>
    </source>
</reference>
<proteinExistence type="predicted"/>
<feature type="transmembrane region" description="Helical" evidence="2">
    <location>
        <begin position="100"/>
        <end position="121"/>
    </location>
</feature>
<protein>
    <submittedName>
        <fullName evidence="3">DUF4190 domain-containing protein</fullName>
    </submittedName>
</protein>
<keyword evidence="2" id="KW-0812">Transmembrane</keyword>
<feature type="compositionally biased region" description="Low complexity" evidence="1">
    <location>
        <begin position="28"/>
        <end position="41"/>
    </location>
</feature>
<name>A0A938Z5M7_9FIRM</name>
<organism evidence="3 4">
    <name type="scientific">Fusicatenibacter saccharivorans</name>
    <dbReference type="NCBI Taxonomy" id="1150298"/>
    <lineage>
        <taxon>Bacteria</taxon>
        <taxon>Bacillati</taxon>
        <taxon>Bacillota</taxon>
        <taxon>Clostridia</taxon>
        <taxon>Lachnospirales</taxon>
        <taxon>Lachnospiraceae</taxon>
        <taxon>Fusicatenibacter</taxon>
    </lineage>
</organism>
<evidence type="ECO:0000313" key="3">
    <source>
        <dbReference type="EMBL" id="MBN2953351.1"/>
    </source>
</evidence>
<evidence type="ECO:0000313" key="4">
    <source>
        <dbReference type="Proteomes" id="UP000737612"/>
    </source>
</evidence>
<feature type="transmembrane region" description="Helical" evidence="2">
    <location>
        <begin position="55"/>
        <end position="88"/>
    </location>
</feature>
<keyword evidence="2" id="KW-0472">Membrane</keyword>
<feature type="compositionally biased region" description="Polar residues" evidence="1">
    <location>
        <begin position="7"/>
        <end position="21"/>
    </location>
</feature>
<keyword evidence="2" id="KW-1133">Transmembrane helix</keyword>
<dbReference type="AlphaFoldDB" id="A0A938Z5M7"/>
<dbReference type="RefSeq" id="WP_022461315.1">
    <property type="nucleotide sequence ID" value="NZ_CABJFB010000009.1"/>
</dbReference>
<accession>A0A938Z5M7</accession>
<gene>
    <name evidence="3" type="ORF">JTJ23_07080</name>
</gene>